<sequence length="452" mass="47552">MAGVAAAAIAAEQIVATGVEAAAAVAIAAPTLPLKISLTHIPNPAPEGSPHPALARSHHTLTVLANKAFLFGGQDASGTLCPPGIHTLTLPATKSTTDPPTAAAAADNDNDGTAYTCYPPFPLQDAATGEILVPSPRAGHAACARGEKLLLVHGGRDASGGPVAAGDGNCLWQWDSENLSWGKLRGDTQLGVAMAPRWGHWMFGDDEQGFLVLVGGKGYGCEEKETEREAWMYDFNAKVWTALPKMPARPLAAAYAAGRVYVISGDGDDGAGLSGVVHYLNMRESPTEREKPGALVWESVSYPANPLTLGPKPRAGGALVPLNTGHGREYLVYMFGCSEGDGDGKEYYSDIWTLQLPAHGRSGAAAKDKIREKLPGMESGEFTWAEAEIVPTEQMTAEGKVHPGPRGLFAADSCLNGQGVVLWGGMNAKGEKEGDGWLLRLAYGYADNDRWE</sequence>
<accession>A0AAN6VMX8</accession>
<dbReference type="PANTHER" id="PTHR47435">
    <property type="entry name" value="KELCH REPEAT PROTEIN (AFU_ORTHOLOGUE AFUA_5G12780)"/>
    <property type="match status" value="1"/>
</dbReference>
<dbReference type="InterPro" id="IPR015915">
    <property type="entry name" value="Kelch-typ_b-propeller"/>
</dbReference>
<dbReference type="Gene3D" id="2.120.10.80">
    <property type="entry name" value="Kelch-type beta propeller"/>
    <property type="match status" value="1"/>
</dbReference>
<keyword evidence="1" id="KW-0677">Repeat</keyword>
<dbReference type="PANTHER" id="PTHR47435:SF10">
    <property type="entry name" value="TIP ELONGATION ABERRANT PROTEIN 3"/>
    <property type="match status" value="1"/>
</dbReference>
<reference evidence="3" key="2">
    <citation type="submission" date="2023-05" db="EMBL/GenBank/DDBJ databases">
        <authorList>
            <consortium name="Lawrence Berkeley National Laboratory"/>
            <person name="Steindorff A."/>
            <person name="Hensen N."/>
            <person name="Bonometti L."/>
            <person name="Westerberg I."/>
            <person name="Brannstrom I.O."/>
            <person name="Guillou S."/>
            <person name="Cros-Aarteil S."/>
            <person name="Calhoun S."/>
            <person name="Haridas S."/>
            <person name="Kuo A."/>
            <person name="Mondo S."/>
            <person name="Pangilinan J."/>
            <person name="Riley R."/>
            <person name="Labutti K."/>
            <person name="Andreopoulos B."/>
            <person name="Lipzen A."/>
            <person name="Chen C."/>
            <person name="Yanf M."/>
            <person name="Daum C."/>
            <person name="Ng V."/>
            <person name="Clum A."/>
            <person name="Ohm R."/>
            <person name="Martin F."/>
            <person name="Silar P."/>
            <person name="Natvig D."/>
            <person name="Lalanne C."/>
            <person name="Gautier V."/>
            <person name="Ament-Velasquez S.L."/>
            <person name="Kruys A."/>
            <person name="Hutchinson M.I."/>
            <person name="Powell A.J."/>
            <person name="Barry K."/>
            <person name="Miller A.N."/>
            <person name="Grigoriev I.V."/>
            <person name="Debuchy R."/>
            <person name="Gladieux P."/>
            <person name="Thoren M.H."/>
            <person name="Johannesson H."/>
        </authorList>
    </citation>
    <scope>NUCLEOTIDE SEQUENCE</scope>
    <source>
        <strain evidence="3">CBS 538.74</strain>
    </source>
</reference>
<keyword evidence="4" id="KW-1185">Reference proteome</keyword>
<dbReference type="AlphaFoldDB" id="A0AAN6VMX8"/>
<protein>
    <submittedName>
        <fullName evidence="3">Acyl-CoA-binding domain-containing protein 4</fullName>
    </submittedName>
</protein>
<organism evidence="3 4">
    <name type="scientific">Chaetomidium leptoderma</name>
    <dbReference type="NCBI Taxonomy" id="669021"/>
    <lineage>
        <taxon>Eukaryota</taxon>
        <taxon>Fungi</taxon>
        <taxon>Dikarya</taxon>
        <taxon>Ascomycota</taxon>
        <taxon>Pezizomycotina</taxon>
        <taxon>Sordariomycetes</taxon>
        <taxon>Sordariomycetidae</taxon>
        <taxon>Sordariales</taxon>
        <taxon>Chaetomiaceae</taxon>
        <taxon>Chaetomidium</taxon>
    </lineage>
</organism>
<gene>
    <name evidence="3" type="ORF">C8A00DRAFT_33148</name>
</gene>
<evidence type="ECO:0000313" key="4">
    <source>
        <dbReference type="Proteomes" id="UP001302745"/>
    </source>
</evidence>
<evidence type="ECO:0000313" key="3">
    <source>
        <dbReference type="EMBL" id="KAK4154122.1"/>
    </source>
</evidence>
<dbReference type="SUPFAM" id="SSF117281">
    <property type="entry name" value="Kelch motif"/>
    <property type="match status" value="1"/>
</dbReference>
<evidence type="ECO:0000256" key="2">
    <source>
        <dbReference type="ARBA" id="ARBA00023004"/>
    </source>
</evidence>
<dbReference type="Proteomes" id="UP001302745">
    <property type="component" value="Unassembled WGS sequence"/>
</dbReference>
<proteinExistence type="predicted"/>
<dbReference type="EMBL" id="MU856921">
    <property type="protein sequence ID" value="KAK4154122.1"/>
    <property type="molecule type" value="Genomic_DNA"/>
</dbReference>
<comment type="caution">
    <text evidence="3">The sequence shown here is derived from an EMBL/GenBank/DDBJ whole genome shotgun (WGS) entry which is preliminary data.</text>
</comment>
<reference evidence="3" key="1">
    <citation type="journal article" date="2023" name="Mol. Phylogenet. Evol.">
        <title>Genome-scale phylogeny and comparative genomics of the fungal order Sordariales.</title>
        <authorList>
            <person name="Hensen N."/>
            <person name="Bonometti L."/>
            <person name="Westerberg I."/>
            <person name="Brannstrom I.O."/>
            <person name="Guillou S."/>
            <person name="Cros-Aarteil S."/>
            <person name="Calhoun S."/>
            <person name="Haridas S."/>
            <person name="Kuo A."/>
            <person name="Mondo S."/>
            <person name="Pangilinan J."/>
            <person name="Riley R."/>
            <person name="LaButti K."/>
            <person name="Andreopoulos B."/>
            <person name="Lipzen A."/>
            <person name="Chen C."/>
            <person name="Yan M."/>
            <person name="Daum C."/>
            <person name="Ng V."/>
            <person name="Clum A."/>
            <person name="Steindorff A."/>
            <person name="Ohm R.A."/>
            <person name="Martin F."/>
            <person name="Silar P."/>
            <person name="Natvig D.O."/>
            <person name="Lalanne C."/>
            <person name="Gautier V."/>
            <person name="Ament-Velasquez S.L."/>
            <person name="Kruys A."/>
            <person name="Hutchinson M.I."/>
            <person name="Powell A.J."/>
            <person name="Barry K."/>
            <person name="Miller A.N."/>
            <person name="Grigoriev I.V."/>
            <person name="Debuchy R."/>
            <person name="Gladieux P."/>
            <person name="Hiltunen Thoren M."/>
            <person name="Johannesson H."/>
        </authorList>
    </citation>
    <scope>NUCLEOTIDE SEQUENCE</scope>
    <source>
        <strain evidence="3">CBS 538.74</strain>
    </source>
</reference>
<name>A0AAN6VMX8_9PEZI</name>
<evidence type="ECO:0000256" key="1">
    <source>
        <dbReference type="ARBA" id="ARBA00022737"/>
    </source>
</evidence>
<dbReference type="GO" id="GO:0019760">
    <property type="term" value="P:glucosinolate metabolic process"/>
    <property type="evidence" value="ECO:0007669"/>
    <property type="project" value="UniProtKB-ARBA"/>
</dbReference>
<keyword evidence="2" id="KW-0408">Iron</keyword>